<evidence type="ECO:0000256" key="1">
    <source>
        <dbReference type="ARBA" id="ARBA00008857"/>
    </source>
</evidence>
<dbReference type="Pfam" id="PF00589">
    <property type="entry name" value="Phage_integrase"/>
    <property type="match status" value="1"/>
</dbReference>
<dbReference type="Pfam" id="PF22022">
    <property type="entry name" value="Phage_int_M"/>
    <property type="match status" value="1"/>
</dbReference>
<evidence type="ECO:0000256" key="3">
    <source>
        <dbReference type="ARBA" id="ARBA00023125"/>
    </source>
</evidence>
<dbReference type="InterPro" id="IPR025166">
    <property type="entry name" value="Integrase_DNA_bind_dom"/>
</dbReference>
<dbReference type="InterPro" id="IPR002104">
    <property type="entry name" value="Integrase_catalytic"/>
</dbReference>
<dbReference type="GO" id="GO:0015074">
    <property type="term" value="P:DNA integration"/>
    <property type="evidence" value="ECO:0007669"/>
    <property type="project" value="UniProtKB-KW"/>
</dbReference>
<dbReference type="Gene3D" id="1.10.150.130">
    <property type="match status" value="1"/>
</dbReference>
<evidence type="ECO:0000259" key="6">
    <source>
        <dbReference type="PROSITE" id="PS51898"/>
    </source>
</evidence>
<keyword evidence="2" id="KW-0229">DNA integration</keyword>
<comment type="similarity">
    <text evidence="1">Belongs to the 'phage' integrase family.</text>
</comment>
<feature type="domain" description="Tyr recombinase" evidence="6">
    <location>
        <begin position="206"/>
        <end position="395"/>
    </location>
</feature>
<dbReference type="InterPro" id="IPR053876">
    <property type="entry name" value="Phage_int_M"/>
</dbReference>
<keyword evidence="4" id="KW-0233">DNA recombination</keyword>
<dbReference type="PROSITE" id="PS51900">
    <property type="entry name" value="CB"/>
    <property type="match status" value="1"/>
</dbReference>
<dbReference type="GO" id="GO:0003677">
    <property type="term" value="F:DNA binding"/>
    <property type="evidence" value="ECO:0007669"/>
    <property type="project" value="UniProtKB-UniRule"/>
</dbReference>
<dbReference type="InterPro" id="IPR038488">
    <property type="entry name" value="Integrase_DNA-bd_sf"/>
</dbReference>
<sequence length="409" mass="46282">MPLTDTAVRQAKPAEKDVTLTDGSGLSLFIATNGTKSWHFRFSWHGKQPRMSLGTYPEITLKEAREKRDQARALVAKGVDPRLQRREEKRAAASEAVKTFEVVANEWHAFKLPRWVAAHHGAAYQSRFYLDKDLIPALGKIPVADVKRSDVLAALRRIEKREALNSAKKCRSWLNNIFRFAIASDYLEMNPAADLDIVAVKEPPVKHNPMLRQRELKAFLHTLRDFDCASYTKSAIRILLLTGVRTGEMRHATAAQFDLDAALWTIPPEGVKQLRKVIRTKEGEEVPPYLVPLSRQAVEEVRKVHQLTGRYKLLIAGRNDPSKPISNNTVNAALKRMGYEGKLTGQGIRATISTALNEMGYNEDWIEAQLSHAGSSKVRKTYNHAEYVEQRRGMMQDWADYLDKLESEG</sequence>
<reference evidence="8 9" key="1">
    <citation type="journal article" date="2020" name="Front. Microbiol.">
        <title>Genetic Organization of the aprX-lipA2 Operon Affects the Proteolytic Potential of Pseudomonas Species in Milk.</title>
        <authorList>
            <person name="Maier C."/>
            <person name="Huptas C."/>
            <person name="von Neubeck M."/>
            <person name="Scherer S."/>
            <person name="Wenning M."/>
            <person name="Lucking G."/>
        </authorList>
    </citation>
    <scope>NUCLEOTIDE SEQUENCE [LARGE SCALE GENOMIC DNA]</scope>
    <source>
        <strain evidence="8 9">WS 5114</strain>
    </source>
</reference>
<dbReference type="CDD" id="cd00801">
    <property type="entry name" value="INT_P4_C"/>
    <property type="match status" value="1"/>
</dbReference>
<evidence type="ECO:0000256" key="5">
    <source>
        <dbReference type="PROSITE-ProRule" id="PRU01248"/>
    </source>
</evidence>
<dbReference type="RefSeq" id="WP_169856465.1">
    <property type="nucleotide sequence ID" value="NZ_JAAQXV010000001.1"/>
</dbReference>
<feature type="domain" description="Core-binding (CB)" evidence="7">
    <location>
        <begin position="98"/>
        <end position="182"/>
    </location>
</feature>
<dbReference type="EMBL" id="JAAQXV010000001">
    <property type="protein sequence ID" value="NMZ78448.1"/>
    <property type="molecule type" value="Genomic_DNA"/>
</dbReference>
<gene>
    <name evidence="8" type="ORF">HBO26_03885</name>
</gene>
<evidence type="ECO:0000313" key="8">
    <source>
        <dbReference type="EMBL" id="NMZ78448.1"/>
    </source>
</evidence>
<dbReference type="PANTHER" id="PTHR30629:SF2">
    <property type="entry name" value="PROPHAGE INTEGRASE INTS-RELATED"/>
    <property type="match status" value="1"/>
</dbReference>
<dbReference type="InterPro" id="IPR013762">
    <property type="entry name" value="Integrase-like_cat_sf"/>
</dbReference>
<comment type="caution">
    <text evidence="8">The sequence shown here is derived from an EMBL/GenBank/DDBJ whole genome shotgun (WGS) entry which is preliminary data.</text>
</comment>
<evidence type="ECO:0000256" key="2">
    <source>
        <dbReference type="ARBA" id="ARBA00022908"/>
    </source>
</evidence>
<keyword evidence="3 5" id="KW-0238">DNA-binding</keyword>
<proteinExistence type="inferred from homology"/>
<organism evidence="8 9">
    <name type="scientific">Pseudomonas mandelii</name>
    <dbReference type="NCBI Taxonomy" id="75612"/>
    <lineage>
        <taxon>Bacteria</taxon>
        <taxon>Pseudomonadati</taxon>
        <taxon>Pseudomonadota</taxon>
        <taxon>Gammaproteobacteria</taxon>
        <taxon>Pseudomonadales</taxon>
        <taxon>Pseudomonadaceae</taxon>
        <taxon>Pseudomonas</taxon>
    </lineage>
</organism>
<name>A0AB36CRD4_9PSED</name>
<protein>
    <submittedName>
        <fullName evidence="8">Integrase arm-type DNA-binding domain-containing protein</fullName>
    </submittedName>
</protein>
<dbReference type="Gene3D" id="1.10.443.10">
    <property type="entry name" value="Intergrase catalytic core"/>
    <property type="match status" value="1"/>
</dbReference>
<dbReference type="SUPFAM" id="SSF56349">
    <property type="entry name" value="DNA breaking-rejoining enzymes"/>
    <property type="match status" value="1"/>
</dbReference>
<dbReference type="PROSITE" id="PS51898">
    <property type="entry name" value="TYR_RECOMBINASE"/>
    <property type="match status" value="1"/>
</dbReference>
<dbReference type="Proteomes" id="UP000548707">
    <property type="component" value="Unassembled WGS sequence"/>
</dbReference>
<evidence type="ECO:0000259" key="7">
    <source>
        <dbReference type="PROSITE" id="PS51900"/>
    </source>
</evidence>
<dbReference type="InterPro" id="IPR011010">
    <property type="entry name" value="DNA_brk_join_enz"/>
</dbReference>
<evidence type="ECO:0000313" key="9">
    <source>
        <dbReference type="Proteomes" id="UP000548707"/>
    </source>
</evidence>
<dbReference type="InterPro" id="IPR010998">
    <property type="entry name" value="Integrase_recombinase_N"/>
</dbReference>
<dbReference type="GO" id="GO:0006310">
    <property type="term" value="P:DNA recombination"/>
    <property type="evidence" value="ECO:0007669"/>
    <property type="project" value="UniProtKB-KW"/>
</dbReference>
<dbReference type="AlphaFoldDB" id="A0AB36CRD4"/>
<dbReference type="InterPro" id="IPR050808">
    <property type="entry name" value="Phage_Integrase"/>
</dbReference>
<dbReference type="Gene3D" id="3.30.160.390">
    <property type="entry name" value="Integrase, DNA-binding domain"/>
    <property type="match status" value="1"/>
</dbReference>
<dbReference type="InterPro" id="IPR044068">
    <property type="entry name" value="CB"/>
</dbReference>
<evidence type="ECO:0000256" key="4">
    <source>
        <dbReference type="ARBA" id="ARBA00023172"/>
    </source>
</evidence>
<accession>A0AB36CRD4</accession>
<dbReference type="Pfam" id="PF13356">
    <property type="entry name" value="Arm-DNA-bind_3"/>
    <property type="match status" value="1"/>
</dbReference>
<dbReference type="PANTHER" id="PTHR30629">
    <property type="entry name" value="PROPHAGE INTEGRASE"/>
    <property type="match status" value="1"/>
</dbReference>